<dbReference type="EMBL" id="RRAZ01000013">
    <property type="protein sequence ID" value="RRH74488.1"/>
    <property type="molecule type" value="Genomic_DNA"/>
</dbReference>
<keyword evidence="2" id="KW-1185">Reference proteome</keyword>
<evidence type="ECO:0000313" key="2">
    <source>
        <dbReference type="Proteomes" id="UP000282125"/>
    </source>
</evidence>
<proteinExistence type="predicted"/>
<protein>
    <submittedName>
        <fullName evidence="1">Uncharacterized protein</fullName>
    </submittedName>
</protein>
<dbReference type="AlphaFoldDB" id="A0A3P3DPB8"/>
<organism evidence="1 2">
    <name type="scientific">Falsigemmobacter faecalis</name>
    <dbReference type="NCBI Taxonomy" id="2488730"/>
    <lineage>
        <taxon>Bacteria</taxon>
        <taxon>Pseudomonadati</taxon>
        <taxon>Pseudomonadota</taxon>
        <taxon>Alphaproteobacteria</taxon>
        <taxon>Rhodobacterales</taxon>
        <taxon>Paracoccaceae</taxon>
        <taxon>Falsigemmobacter</taxon>
    </lineage>
</organism>
<gene>
    <name evidence="1" type="ORF">EG244_10410</name>
</gene>
<name>A0A3P3DPB8_9RHOB</name>
<dbReference type="Proteomes" id="UP000282125">
    <property type="component" value="Unassembled WGS sequence"/>
</dbReference>
<dbReference type="RefSeq" id="WP_124964943.1">
    <property type="nucleotide sequence ID" value="NZ_RRAZ01000013.1"/>
</dbReference>
<accession>A0A3P3DPB8</accession>
<reference evidence="1 2" key="1">
    <citation type="submission" date="2018-11" db="EMBL/GenBank/DDBJ databases">
        <title>Gemmobacter sp. nov., YIM 102744-1 draft genome.</title>
        <authorList>
            <person name="Li G."/>
            <person name="Jiang Y."/>
        </authorList>
    </citation>
    <scope>NUCLEOTIDE SEQUENCE [LARGE SCALE GENOMIC DNA]</scope>
    <source>
        <strain evidence="1 2">YIM 102744-1</strain>
    </source>
</reference>
<dbReference type="OrthoDB" id="7848063at2"/>
<evidence type="ECO:0000313" key="1">
    <source>
        <dbReference type="EMBL" id="RRH74488.1"/>
    </source>
</evidence>
<sequence length="244" mass="27643">MNFNTFDEFCSDVAHNISGPTTIAMAHADNTMGNFITALGNGSGYRAIGLINFSYSTWRCAAVMAKAGSFAQTPSMLRLCLEAVWYALLVKEDARWLDTWNRMGESNTAKDKIRNGALRAGRAVMCQHNPVLNEAMIKLYDELIAIGGHPNLDAIELMTILDFKEGEEVGRVFFTQLGDEAQRHLAEMNVLRTAQKIVKSFSVIWPDRYLLLGYEKICSRMDQSILTYIHINETRQHRRYEPPR</sequence>
<comment type="caution">
    <text evidence="1">The sequence shown here is derived from an EMBL/GenBank/DDBJ whole genome shotgun (WGS) entry which is preliminary data.</text>
</comment>